<proteinExistence type="predicted"/>
<organism evidence="1 2">
    <name type="scientific">Nocardia jiangxiensis</name>
    <dbReference type="NCBI Taxonomy" id="282685"/>
    <lineage>
        <taxon>Bacteria</taxon>
        <taxon>Bacillati</taxon>
        <taxon>Actinomycetota</taxon>
        <taxon>Actinomycetes</taxon>
        <taxon>Mycobacteriales</taxon>
        <taxon>Nocardiaceae</taxon>
        <taxon>Nocardia</taxon>
    </lineage>
</organism>
<feature type="non-terminal residue" evidence="1">
    <location>
        <position position="1"/>
    </location>
</feature>
<dbReference type="Proteomes" id="UP001601992">
    <property type="component" value="Unassembled WGS sequence"/>
</dbReference>
<dbReference type="PANTHER" id="PTHR10948">
    <property type="entry name" value="TRANSPOSASE"/>
    <property type="match status" value="1"/>
</dbReference>
<dbReference type="EMBL" id="JBIAQY010000041">
    <property type="protein sequence ID" value="MFF3575200.1"/>
    <property type="molecule type" value="Genomic_DNA"/>
</dbReference>
<dbReference type="InterPro" id="IPR012337">
    <property type="entry name" value="RNaseH-like_sf"/>
</dbReference>
<accession>A0ABW6SFV6</accession>
<dbReference type="InterPro" id="IPR051917">
    <property type="entry name" value="Transposase-Integrase"/>
</dbReference>
<evidence type="ECO:0000313" key="1">
    <source>
        <dbReference type="EMBL" id="MFF3575200.1"/>
    </source>
</evidence>
<reference evidence="1 2" key="1">
    <citation type="submission" date="2024-10" db="EMBL/GenBank/DDBJ databases">
        <title>The Natural Products Discovery Center: Release of the First 8490 Sequenced Strains for Exploring Actinobacteria Biosynthetic Diversity.</title>
        <authorList>
            <person name="Kalkreuter E."/>
            <person name="Kautsar S.A."/>
            <person name="Yang D."/>
            <person name="Bader C.D."/>
            <person name="Teijaro C.N."/>
            <person name="Fluegel L."/>
            <person name="Davis C.M."/>
            <person name="Simpson J.R."/>
            <person name="Lauterbach L."/>
            <person name="Steele A.D."/>
            <person name="Gui C."/>
            <person name="Meng S."/>
            <person name="Li G."/>
            <person name="Viehrig K."/>
            <person name="Ye F."/>
            <person name="Su P."/>
            <person name="Kiefer A.F."/>
            <person name="Nichols A."/>
            <person name="Cepeda A.J."/>
            <person name="Yan W."/>
            <person name="Fan B."/>
            <person name="Jiang Y."/>
            <person name="Adhikari A."/>
            <person name="Zheng C.-J."/>
            <person name="Schuster L."/>
            <person name="Cowan T.M."/>
            <person name="Smanski M.J."/>
            <person name="Chevrette M.G."/>
            <person name="De Carvalho L.P.S."/>
            <person name="Shen B."/>
        </authorList>
    </citation>
    <scope>NUCLEOTIDE SEQUENCE [LARGE SCALE GENOMIC DNA]</scope>
    <source>
        <strain evidence="1 2">NPDC002593</strain>
    </source>
</reference>
<sequence length="68" mass="7655">GTNENTNGLLRQYFPKGTDLSRWTGRDLAAVAHTLNTRPRKTLGWRTPAEAMVHHLQLPERRSVATTS</sequence>
<gene>
    <name evidence="1" type="ORF">ACFYXQ_46460</name>
</gene>
<name>A0ABW6SFV6_9NOCA</name>
<evidence type="ECO:0000313" key="2">
    <source>
        <dbReference type="Proteomes" id="UP001601992"/>
    </source>
</evidence>
<keyword evidence="2" id="KW-1185">Reference proteome</keyword>
<protein>
    <submittedName>
        <fullName evidence="1">Transposase</fullName>
    </submittedName>
</protein>
<dbReference type="RefSeq" id="WP_387407132.1">
    <property type="nucleotide sequence ID" value="NZ_JBIAQY010000041.1"/>
</dbReference>
<dbReference type="PANTHER" id="PTHR10948:SF23">
    <property type="entry name" value="TRANSPOSASE INSI FOR INSERTION SEQUENCE ELEMENT IS30A-RELATED"/>
    <property type="match status" value="1"/>
</dbReference>
<comment type="caution">
    <text evidence="1">The sequence shown here is derived from an EMBL/GenBank/DDBJ whole genome shotgun (WGS) entry which is preliminary data.</text>
</comment>
<dbReference type="SUPFAM" id="SSF53098">
    <property type="entry name" value="Ribonuclease H-like"/>
    <property type="match status" value="1"/>
</dbReference>